<evidence type="ECO:0000256" key="7">
    <source>
        <dbReference type="RuleBase" id="RU361145"/>
    </source>
</evidence>
<evidence type="ECO:0000259" key="8">
    <source>
        <dbReference type="PROSITE" id="PS50905"/>
    </source>
</evidence>
<dbReference type="PROSITE" id="PS50905">
    <property type="entry name" value="FERRITIN_LIKE"/>
    <property type="match status" value="1"/>
</dbReference>
<comment type="catalytic activity">
    <reaction evidence="7">
        <text>4 Fe(2+) + O2 + 6 H2O = 4 iron(III) oxide-hydroxide + 12 H(+)</text>
        <dbReference type="Rhea" id="RHEA:11972"/>
        <dbReference type="ChEBI" id="CHEBI:15377"/>
        <dbReference type="ChEBI" id="CHEBI:15378"/>
        <dbReference type="ChEBI" id="CHEBI:15379"/>
        <dbReference type="ChEBI" id="CHEBI:29033"/>
        <dbReference type="ChEBI" id="CHEBI:78619"/>
        <dbReference type="EC" id="1.16.3.2"/>
    </reaction>
</comment>
<evidence type="ECO:0000256" key="1">
    <source>
        <dbReference type="ARBA" id="ARBA00006950"/>
    </source>
</evidence>
<dbReference type="GO" id="GO:0006826">
    <property type="term" value="P:iron ion transport"/>
    <property type="evidence" value="ECO:0007669"/>
    <property type="project" value="InterPro"/>
</dbReference>
<keyword evidence="4" id="KW-0560">Oxidoreductase</keyword>
<dbReference type="GO" id="GO:0042802">
    <property type="term" value="F:identical protein binding"/>
    <property type="evidence" value="ECO:0007669"/>
    <property type="project" value="UniProtKB-ARBA"/>
</dbReference>
<evidence type="ECO:0000256" key="3">
    <source>
        <dbReference type="ARBA" id="ARBA00022723"/>
    </source>
</evidence>
<organism evidence="9">
    <name type="scientific">candidate division WOR-3 bacterium</name>
    <dbReference type="NCBI Taxonomy" id="2052148"/>
    <lineage>
        <taxon>Bacteria</taxon>
        <taxon>Bacteria division WOR-3</taxon>
    </lineage>
</organism>
<dbReference type="GO" id="GO:0006879">
    <property type="term" value="P:intracellular iron ion homeostasis"/>
    <property type="evidence" value="ECO:0007669"/>
    <property type="project" value="UniProtKB-KW"/>
</dbReference>
<keyword evidence="2 7" id="KW-0409">Iron storage</keyword>
<comment type="caution">
    <text evidence="9">The sequence shown here is derived from an EMBL/GenBank/DDBJ whole genome shotgun (WGS) entry which is preliminary data.</text>
</comment>
<sequence>MISEKMVKEINDQIQRELFSEYLYLQMAAYFKGENLDGFAHWMEVQAREEHIHAMKFFNHLYERGAKVILQPIQQPKNDFKSPLDTFKYAYEHELTVTKNINNLMEIAKKENDYASESFLKWYVDEQVEEEDSFLKIVSILEKIKDSTNALFMLNSELGKRE</sequence>
<name>A0A7C3N9G1_UNCW3</name>
<feature type="binding site" evidence="6">
    <location>
        <position position="50"/>
    </location>
    <ligand>
        <name>Fe cation</name>
        <dbReference type="ChEBI" id="CHEBI:24875"/>
        <label>1</label>
    </ligand>
</feature>
<gene>
    <name evidence="9" type="ORF">ENS15_06645</name>
</gene>
<dbReference type="InterPro" id="IPR009078">
    <property type="entry name" value="Ferritin-like_SF"/>
</dbReference>
<keyword evidence="3 6" id="KW-0479">Metal-binding</keyword>
<keyword evidence="5 6" id="KW-0408">Iron</keyword>
<feature type="binding site" evidence="6">
    <location>
        <position position="53"/>
    </location>
    <ligand>
        <name>Fe cation</name>
        <dbReference type="ChEBI" id="CHEBI:24875"/>
        <label>1</label>
    </ligand>
</feature>
<evidence type="ECO:0000256" key="2">
    <source>
        <dbReference type="ARBA" id="ARBA00022434"/>
    </source>
</evidence>
<dbReference type="InterPro" id="IPR008331">
    <property type="entry name" value="Ferritin_DPS_dom"/>
</dbReference>
<evidence type="ECO:0000313" key="9">
    <source>
        <dbReference type="EMBL" id="HFK24304.1"/>
    </source>
</evidence>
<dbReference type="InterPro" id="IPR041719">
    <property type="entry name" value="Ferritin_prok"/>
</dbReference>
<feature type="binding site" evidence="6">
    <location>
        <position position="17"/>
    </location>
    <ligand>
        <name>Fe cation</name>
        <dbReference type="ChEBI" id="CHEBI:24875"/>
        <label>1</label>
    </ligand>
</feature>
<dbReference type="InterPro" id="IPR001519">
    <property type="entry name" value="Ferritin"/>
</dbReference>
<dbReference type="AlphaFoldDB" id="A0A7C3N9G1"/>
<dbReference type="GO" id="GO:0008199">
    <property type="term" value="F:ferric iron binding"/>
    <property type="evidence" value="ECO:0007669"/>
    <property type="project" value="InterPro"/>
</dbReference>
<dbReference type="InterPro" id="IPR012347">
    <property type="entry name" value="Ferritin-like"/>
</dbReference>
<dbReference type="FunFam" id="1.20.1260.10:FF:000001">
    <property type="entry name" value="Non-heme ferritin"/>
    <property type="match status" value="1"/>
</dbReference>
<feature type="domain" description="Ferritin-like diiron" evidence="8">
    <location>
        <begin position="1"/>
        <end position="145"/>
    </location>
</feature>
<evidence type="ECO:0000256" key="5">
    <source>
        <dbReference type="ARBA" id="ARBA00023004"/>
    </source>
</evidence>
<comment type="similarity">
    <text evidence="1 7">Belongs to the ferritin family. Prokaryotic subfamily.</text>
</comment>
<dbReference type="CDD" id="cd01055">
    <property type="entry name" value="Nonheme_Ferritin"/>
    <property type="match status" value="1"/>
</dbReference>
<dbReference type="EC" id="1.16.3.2" evidence="7"/>
<dbReference type="Gene3D" id="1.20.1260.10">
    <property type="match status" value="1"/>
</dbReference>
<protein>
    <recommendedName>
        <fullName evidence="7">Ferritin</fullName>
        <ecNumber evidence="7">1.16.3.2</ecNumber>
    </recommendedName>
</protein>
<reference evidence="9" key="1">
    <citation type="journal article" date="2020" name="mSystems">
        <title>Genome- and Community-Level Interaction Insights into Carbon Utilization and Element Cycling Functions of Hydrothermarchaeota in Hydrothermal Sediment.</title>
        <authorList>
            <person name="Zhou Z."/>
            <person name="Liu Y."/>
            <person name="Xu W."/>
            <person name="Pan J."/>
            <person name="Luo Z.H."/>
            <person name="Li M."/>
        </authorList>
    </citation>
    <scope>NUCLEOTIDE SEQUENCE [LARGE SCALE GENOMIC DNA]</scope>
    <source>
        <strain evidence="9">SpSt-464</strain>
    </source>
</reference>
<dbReference type="InterPro" id="IPR009040">
    <property type="entry name" value="Ferritin-like_diiron"/>
</dbReference>
<dbReference type="PANTHER" id="PTHR11431">
    <property type="entry name" value="FERRITIN"/>
    <property type="match status" value="1"/>
</dbReference>
<accession>A0A7C3N9G1</accession>
<dbReference type="GO" id="GO:0005829">
    <property type="term" value="C:cytosol"/>
    <property type="evidence" value="ECO:0007669"/>
    <property type="project" value="TreeGrafter"/>
</dbReference>
<proteinExistence type="inferred from homology"/>
<dbReference type="PANTHER" id="PTHR11431:SF127">
    <property type="entry name" value="BACTERIAL NON-HEME FERRITIN"/>
    <property type="match status" value="1"/>
</dbReference>
<keyword evidence="7" id="KW-0963">Cytoplasm</keyword>
<evidence type="ECO:0000256" key="4">
    <source>
        <dbReference type="ARBA" id="ARBA00023002"/>
    </source>
</evidence>
<comment type="subcellular location">
    <subcellularLocation>
        <location evidence="7">Cytoplasm</location>
    </subcellularLocation>
</comment>
<dbReference type="GO" id="GO:0004322">
    <property type="term" value="F:ferroxidase activity"/>
    <property type="evidence" value="ECO:0007669"/>
    <property type="project" value="TreeGrafter"/>
</dbReference>
<feature type="binding site" evidence="6">
    <location>
        <position position="94"/>
    </location>
    <ligand>
        <name>Fe cation</name>
        <dbReference type="ChEBI" id="CHEBI:24875"/>
        <label>1</label>
    </ligand>
</feature>
<dbReference type="EMBL" id="DSTT01000006">
    <property type="protein sequence ID" value="HFK24304.1"/>
    <property type="molecule type" value="Genomic_DNA"/>
</dbReference>
<dbReference type="SUPFAM" id="SSF47240">
    <property type="entry name" value="Ferritin-like"/>
    <property type="match status" value="1"/>
</dbReference>
<feature type="binding site" evidence="6">
    <location>
        <position position="127"/>
    </location>
    <ligand>
        <name>Fe cation</name>
        <dbReference type="ChEBI" id="CHEBI:24875"/>
        <label>1</label>
    </ligand>
</feature>
<comment type="function">
    <text evidence="7">Iron-storage protein.</text>
</comment>
<dbReference type="GO" id="GO:0008198">
    <property type="term" value="F:ferrous iron binding"/>
    <property type="evidence" value="ECO:0007669"/>
    <property type="project" value="TreeGrafter"/>
</dbReference>
<dbReference type="Pfam" id="PF00210">
    <property type="entry name" value="Ferritin"/>
    <property type="match status" value="1"/>
</dbReference>
<evidence type="ECO:0000256" key="6">
    <source>
        <dbReference type="PIRSR" id="PIRSR601519-1"/>
    </source>
</evidence>